<proteinExistence type="predicted"/>
<dbReference type="AlphaFoldDB" id="A0A835V3L3"/>
<protein>
    <submittedName>
        <fullName evidence="1">Uncharacterized protein</fullName>
    </submittedName>
</protein>
<name>A0A835V3L3_VANPL</name>
<reference evidence="1 2" key="1">
    <citation type="journal article" date="2020" name="Nat. Food">
        <title>A phased Vanilla planifolia genome enables genetic improvement of flavour and production.</title>
        <authorList>
            <person name="Hasing T."/>
            <person name="Tang H."/>
            <person name="Brym M."/>
            <person name="Khazi F."/>
            <person name="Huang T."/>
            <person name="Chambers A.H."/>
        </authorList>
    </citation>
    <scope>NUCLEOTIDE SEQUENCE [LARGE SCALE GENOMIC DNA]</scope>
    <source>
        <tissue evidence="1">Leaf</tissue>
    </source>
</reference>
<dbReference type="EMBL" id="JADCNM010000005">
    <property type="protein sequence ID" value="KAG0483458.1"/>
    <property type="molecule type" value="Genomic_DNA"/>
</dbReference>
<evidence type="ECO:0000313" key="1">
    <source>
        <dbReference type="EMBL" id="KAG0483458.1"/>
    </source>
</evidence>
<dbReference type="Proteomes" id="UP000639772">
    <property type="component" value="Unassembled WGS sequence"/>
</dbReference>
<gene>
    <name evidence="1" type="ORF">HPP92_011542</name>
</gene>
<accession>A0A835V3L3</accession>
<comment type="caution">
    <text evidence="1">The sequence shown here is derived from an EMBL/GenBank/DDBJ whole genome shotgun (WGS) entry which is preliminary data.</text>
</comment>
<sequence length="68" mass="7897">MIPILREMVSMGLRDLRGHDGRISKKRNRWWVEENIRKRKTTTKASNGAIISTKLETLMALVGEFIKD</sequence>
<evidence type="ECO:0000313" key="2">
    <source>
        <dbReference type="Proteomes" id="UP000639772"/>
    </source>
</evidence>
<organism evidence="1 2">
    <name type="scientific">Vanilla planifolia</name>
    <name type="common">Vanilla</name>
    <dbReference type="NCBI Taxonomy" id="51239"/>
    <lineage>
        <taxon>Eukaryota</taxon>
        <taxon>Viridiplantae</taxon>
        <taxon>Streptophyta</taxon>
        <taxon>Embryophyta</taxon>
        <taxon>Tracheophyta</taxon>
        <taxon>Spermatophyta</taxon>
        <taxon>Magnoliopsida</taxon>
        <taxon>Liliopsida</taxon>
        <taxon>Asparagales</taxon>
        <taxon>Orchidaceae</taxon>
        <taxon>Vanilloideae</taxon>
        <taxon>Vanilleae</taxon>
        <taxon>Vanilla</taxon>
    </lineage>
</organism>